<dbReference type="GO" id="GO:0046872">
    <property type="term" value="F:metal ion binding"/>
    <property type="evidence" value="ECO:0007669"/>
    <property type="project" value="UniProtKB-KW"/>
</dbReference>
<dbReference type="EC" id="2.7.1.90" evidence="8"/>
<keyword evidence="5 8" id="KW-0418">Kinase</keyword>
<comment type="function">
    <text evidence="2 8">Catalyzes the phosphorylation of D-fructose 6-phosphate, the first committing step of glycolysis. Uses inorganic phosphate (PPi) as phosphoryl donor instead of ATP like common ATP-dependent phosphofructokinases (ATP-PFKs), which renders the reaction reversible, and can thus function both in glycolysis and gluconeogenesis. Consistently, PPi-PFK can replace the enzymes of both the forward (ATP-PFK) and reverse (fructose-bisphosphatase (FBPase)) reactions.</text>
</comment>
<dbReference type="HAMAP" id="MF_01978">
    <property type="entry name" value="Phosphofructokinase_II_B2"/>
    <property type="match status" value="1"/>
</dbReference>
<comment type="pathway">
    <text evidence="8">Carbohydrate degradation; glycolysis; D-glyceraldehyde 3-phosphate and glycerone phosphate from D-glucose: step 3/4.</text>
</comment>
<organism evidence="10 11">
    <name type="scientific">Halothiobacillus diazotrophicus</name>
    <dbReference type="NCBI Taxonomy" id="1860122"/>
    <lineage>
        <taxon>Bacteria</taxon>
        <taxon>Pseudomonadati</taxon>
        <taxon>Pseudomonadota</taxon>
        <taxon>Gammaproteobacteria</taxon>
        <taxon>Chromatiales</taxon>
        <taxon>Halothiobacillaceae</taxon>
        <taxon>Halothiobacillus</taxon>
    </lineage>
</organism>
<dbReference type="NCBIfam" id="NF010675">
    <property type="entry name" value="PRK14072.1"/>
    <property type="match status" value="1"/>
</dbReference>
<dbReference type="InterPro" id="IPR022953">
    <property type="entry name" value="ATP_PFK"/>
</dbReference>
<dbReference type="InterPro" id="IPR000023">
    <property type="entry name" value="Phosphofructokinase_dom"/>
</dbReference>
<keyword evidence="3 8" id="KW-0808">Transferase</keyword>
<comment type="subcellular location">
    <subcellularLocation>
        <location evidence="8">Cytoplasm</location>
    </subcellularLocation>
</comment>
<feature type="binding site" evidence="8">
    <location>
        <begin position="294"/>
        <end position="297"/>
    </location>
    <ligand>
        <name>substrate</name>
    </ligand>
</feature>
<feature type="binding site" evidence="8">
    <location>
        <position position="245"/>
    </location>
    <ligand>
        <name>substrate</name>
    </ligand>
</feature>
<dbReference type="InterPro" id="IPR011404">
    <property type="entry name" value="PPi-PFK"/>
</dbReference>
<dbReference type="OrthoDB" id="9802503at2"/>
<feature type="active site" description="Proton acceptor" evidence="8">
    <location>
        <position position="143"/>
    </location>
</feature>
<keyword evidence="6 8" id="KW-0460">Magnesium</keyword>
<dbReference type="RefSeq" id="WP_066099664.1">
    <property type="nucleotide sequence ID" value="NZ_CP016027.1"/>
</dbReference>
<sequence length="419" mass="45197">MQHNILYAQSGGVTAVINASACGVVETAARHPMHFGKVFAARDGILGVLREELYDLSLEDPAELAALRHTPGGAFGSCRADLGTPESHPEQYARLIEVLRAHDIGTFIYNGGGGSMLTAAKIAHFARDQGLDLTVIGIPKTIDNDLPQTDTSPGFGSAAKYIATSIREVSRDLSAMAGTSTKVFILEVMGRHAGWLAAAAGLAFDVEESPLLLLFAEIPFNEAGFAEALRARVQCHGWCIVVVAEGLLCGNGEFCAQAQQSVIFGHEQLGGLAPQLAGLSRRLGFKTHWAVSDYFQRSARHLASRVDVDQAYACGSEAVTYALQGKTDVMVAIRRTSDEPYLWTLEGVPLDAVADIELPVPRTFIRADGYGITEAARRYMLPLIQGEDLPPFRHGLPVFATLRLQRVVQKLPRWTSSLG</sequence>
<proteinExistence type="inferred from homology"/>
<dbReference type="PANTHER" id="PTHR45770">
    <property type="entry name" value="ATP-DEPENDENT 6-PHOSPHOFRUCTOKINASE 1"/>
    <property type="match status" value="1"/>
</dbReference>
<protein>
    <recommendedName>
        <fullName evidence="8">Pyrophosphate--fructose 6-phosphate 1-phosphotransferase</fullName>
        <ecNumber evidence="8">2.7.1.90</ecNumber>
    </recommendedName>
    <alternativeName>
        <fullName evidence="8">6-phosphofructokinase, pyrophosphate dependent</fullName>
    </alternativeName>
    <alternativeName>
        <fullName evidence="8">PPi-dependent phosphofructokinase</fullName>
        <shortName evidence="8">PPi-PFK</shortName>
    </alternativeName>
    <alternativeName>
        <fullName evidence="8">Pyrophosphate-dependent 6-phosphofructose-1-kinase</fullName>
    </alternativeName>
</protein>
<dbReference type="PIRSF" id="PIRSF036483">
    <property type="entry name" value="PFK_XF0274"/>
    <property type="match status" value="1"/>
</dbReference>
<keyword evidence="4 8" id="KW-0479">Metal-binding</keyword>
<evidence type="ECO:0000256" key="8">
    <source>
        <dbReference type="HAMAP-Rule" id="MF_01978"/>
    </source>
</evidence>
<evidence type="ECO:0000256" key="7">
    <source>
        <dbReference type="ARBA" id="ARBA00048072"/>
    </source>
</evidence>
<dbReference type="InterPro" id="IPR035966">
    <property type="entry name" value="PKF_sf"/>
</dbReference>
<dbReference type="GO" id="GO:0003872">
    <property type="term" value="F:6-phosphofructokinase activity"/>
    <property type="evidence" value="ECO:0007669"/>
    <property type="project" value="UniProtKB-UniRule"/>
</dbReference>
<comment type="catalytic activity">
    <reaction evidence="7 8">
        <text>beta-D-fructose 6-phosphate + diphosphate = beta-D-fructose 1,6-bisphosphate + phosphate + H(+)</text>
        <dbReference type="Rhea" id="RHEA:13613"/>
        <dbReference type="ChEBI" id="CHEBI:15378"/>
        <dbReference type="ChEBI" id="CHEBI:32966"/>
        <dbReference type="ChEBI" id="CHEBI:33019"/>
        <dbReference type="ChEBI" id="CHEBI:43474"/>
        <dbReference type="ChEBI" id="CHEBI:57634"/>
        <dbReference type="EC" id="2.7.1.90"/>
    </reaction>
</comment>
<feature type="site" description="Important for catalytic activity; stabilizes the transition state when the phosphoryl donor is PPi" evidence="8">
    <location>
        <position position="140"/>
    </location>
</feature>
<comment type="caution">
    <text evidence="8">Lacks conserved residue(s) required for the propagation of feature annotation.</text>
</comment>
<feature type="binding site" evidence="8">
    <location>
        <position position="12"/>
    </location>
    <ligand>
        <name>diphosphate</name>
        <dbReference type="ChEBI" id="CHEBI:33019"/>
    </ligand>
</feature>
<comment type="activity regulation">
    <text evidence="8">Non-allosteric.</text>
</comment>
<dbReference type="UniPathway" id="UPA00109">
    <property type="reaction ID" value="UER00182"/>
</dbReference>
<keyword evidence="8" id="KW-0963">Cytoplasm</keyword>
<feature type="binding site" evidence="8">
    <location>
        <begin position="141"/>
        <end position="143"/>
    </location>
    <ligand>
        <name>substrate</name>
    </ligand>
</feature>
<dbReference type="Pfam" id="PF00365">
    <property type="entry name" value="PFK"/>
    <property type="match status" value="1"/>
</dbReference>
<evidence type="ECO:0000313" key="10">
    <source>
        <dbReference type="EMBL" id="ANJ67220.1"/>
    </source>
</evidence>
<keyword evidence="11" id="KW-1185">Reference proteome</keyword>
<evidence type="ECO:0000256" key="6">
    <source>
        <dbReference type="ARBA" id="ARBA00022842"/>
    </source>
</evidence>
<comment type="cofactor">
    <cofactor evidence="1 8">
        <name>Mg(2+)</name>
        <dbReference type="ChEBI" id="CHEBI:18420"/>
    </cofactor>
</comment>
<evidence type="ECO:0000259" key="9">
    <source>
        <dbReference type="Pfam" id="PF00365"/>
    </source>
</evidence>
<evidence type="ECO:0000256" key="1">
    <source>
        <dbReference type="ARBA" id="ARBA00001946"/>
    </source>
</evidence>
<dbReference type="GO" id="GO:0047334">
    <property type="term" value="F:diphosphate-fructose-6-phosphate 1-phosphotransferase activity"/>
    <property type="evidence" value="ECO:0007669"/>
    <property type="project" value="UniProtKB-EC"/>
</dbReference>
<feature type="binding site" evidence="8">
    <location>
        <begin position="189"/>
        <end position="191"/>
    </location>
    <ligand>
        <name>substrate</name>
    </ligand>
</feature>
<evidence type="ECO:0000256" key="4">
    <source>
        <dbReference type="ARBA" id="ARBA00022723"/>
    </source>
</evidence>
<evidence type="ECO:0000256" key="2">
    <source>
        <dbReference type="ARBA" id="ARBA00003138"/>
    </source>
</evidence>
<dbReference type="STRING" id="1860122.A9404_07330"/>
<dbReference type="Gene3D" id="3.40.50.450">
    <property type="match status" value="1"/>
</dbReference>
<dbReference type="Proteomes" id="UP000078596">
    <property type="component" value="Chromosome"/>
</dbReference>
<dbReference type="GO" id="GO:0006002">
    <property type="term" value="P:fructose 6-phosphate metabolic process"/>
    <property type="evidence" value="ECO:0007669"/>
    <property type="project" value="InterPro"/>
</dbReference>
<accession>A0A191ZH77</accession>
<evidence type="ECO:0000256" key="5">
    <source>
        <dbReference type="ARBA" id="ARBA00022777"/>
    </source>
</evidence>
<feature type="domain" description="Phosphofructokinase" evidence="9">
    <location>
        <begin position="4"/>
        <end position="273"/>
    </location>
</feature>
<comment type="subunit">
    <text evidence="8">Homodimer.</text>
</comment>
<reference evidence="10 11" key="1">
    <citation type="submission" date="2016-06" db="EMBL/GenBank/DDBJ databases">
        <title>Insight into the functional genes involving in sulfur oxidation in Pearl River water.</title>
        <authorList>
            <person name="Luo J."/>
            <person name="Tan X."/>
            <person name="Lin W."/>
        </authorList>
    </citation>
    <scope>NUCLEOTIDE SEQUENCE [LARGE SCALE GENOMIC DNA]</scope>
    <source>
        <strain evidence="10 11">LS2</strain>
    </source>
</reference>
<comment type="similarity">
    <text evidence="8">Belongs to the phosphofructokinase type A (PFKA) family. PPi-dependent PFK group II subfamily. Clade 'B2' sub-subfamily.</text>
</comment>
<dbReference type="SUPFAM" id="SSF53784">
    <property type="entry name" value="Phosphofructokinase"/>
    <property type="match status" value="1"/>
</dbReference>
<keyword evidence="8" id="KW-0324">Glycolysis</keyword>
<dbReference type="InterPro" id="IPR050929">
    <property type="entry name" value="PFKA"/>
</dbReference>
<dbReference type="PRINTS" id="PR00476">
    <property type="entry name" value="PHFRCTKINASE"/>
</dbReference>
<gene>
    <name evidence="8" type="primary">pfp</name>
    <name evidence="10" type="ORF">A9404_07330</name>
</gene>
<dbReference type="EMBL" id="CP016027">
    <property type="protein sequence ID" value="ANJ67220.1"/>
    <property type="molecule type" value="Genomic_DNA"/>
</dbReference>
<dbReference type="AlphaFoldDB" id="A0A191ZH77"/>
<dbReference type="GO" id="GO:0005737">
    <property type="term" value="C:cytoplasm"/>
    <property type="evidence" value="ECO:0007669"/>
    <property type="project" value="UniProtKB-SubCell"/>
</dbReference>
<name>A0A191ZH77_9GAMM</name>
<dbReference type="Gene3D" id="3.40.50.460">
    <property type="entry name" value="Phosphofructokinase domain"/>
    <property type="match status" value="1"/>
</dbReference>
<evidence type="ECO:0000313" key="11">
    <source>
        <dbReference type="Proteomes" id="UP000078596"/>
    </source>
</evidence>
<dbReference type="KEGG" id="haz:A9404_07330"/>
<evidence type="ECO:0000256" key="3">
    <source>
        <dbReference type="ARBA" id="ARBA00022679"/>
    </source>
</evidence>